<keyword evidence="2" id="KW-1185">Reference proteome</keyword>
<dbReference type="InterPro" id="IPR011990">
    <property type="entry name" value="TPR-like_helical_dom_sf"/>
</dbReference>
<evidence type="ECO:0000313" key="2">
    <source>
        <dbReference type="Proteomes" id="UP000266861"/>
    </source>
</evidence>
<organism evidence="1 2">
    <name type="scientific">Diversispora epigaea</name>
    <dbReference type="NCBI Taxonomy" id="1348612"/>
    <lineage>
        <taxon>Eukaryota</taxon>
        <taxon>Fungi</taxon>
        <taxon>Fungi incertae sedis</taxon>
        <taxon>Mucoromycota</taxon>
        <taxon>Glomeromycotina</taxon>
        <taxon>Glomeromycetes</taxon>
        <taxon>Diversisporales</taxon>
        <taxon>Diversisporaceae</taxon>
        <taxon>Diversispora</taxon>
    </lineage>
</organism>
<dbReference type="EMBL" id="PQFF01000172">
    <property type="protein sequence ID" value="RHZ77300.1"/>
    <property type="molecule type" value="Genomic_DNA"/>
</dbReference>
<accession>A0A397IXB5</accession>
<dbReference type="OrthoDB" id="2477845at2759"/>
<name>A0A397IXB5_9GLOM</name>
<evidence type="ECO:0000313" key="1">
    <source>
        <dbReference type="EMBL" id="RHZ77300.1"/>
    </source>
</evidence>
<proteinExistence type="predicted"/>
<gene>
    <name evidence="1" type="ORF">Glove_182g24</name>
</gene>
<dbReference type="Proteomes" id="UP000266861">
    <property type="component" value="Unassembled WGS sequence"/>
</dbReference>
<dbReference type="AlphaFoldDB" id="A0A397IXB5"/>
<dbReference type="Gene3D" id="1.25.40.10">
    <property type="entry name" value="Tetratricopeptide repeat domain"/>
    <property type="match status" value="1"/>
</dbReference>
<sequence length="172" mass="19451">MPIEAPLVGYIQAKSLPHIGSWIQFSLAIISNSCDNSIEQPQPMVSTPTQEFSKWTMPMPHLNEGGDYNGQLNLGYRYLNRIRITKDEAFQWYLKSVEGGNNIGQNSLGYYEEKAFQLYLKSAEEGDCDGQHVLGCVMKMELEQQKMKRKHFSGVASESNARFSSLTMCNVI</sequence>
<dbReference type="SUPFAM" id="SSF81901">
    <property type="entry name" value="HCP-like"/>
    <property type="match status" value="1"/>
</dbReference>
<reference evidence="1 2" key="1">
    <citation type="submission" date="2018-08" db="EMBL/GenBank/DDBJ databases">
        <title>Genome and evolution of the arbuscular mycorrhizal fungus Diversispora epigaea (formerly Glomus versiforme) and its bacterial endosymbionts.</title>
        <authorList>
            <person name="Sun X."/>
            <person name="Fei Z."/>
            <person name="Harrison M."/>
        </authorList>
    </citation>
    <scope>NUCLEOTIDE SEQUENCE [LARGE SCALE GENOMIC DNA]</scope>
    <source>
        <strain evidence="1 2">IT104</strain>
    </source>
</reference>
<comment type="caution">
    <text evidence="1">The sequence shown here is derived from an EMBL/GenBank/DDBJ whole genome shotgun (WGS) entry which is preliminary data.</text>
</comment>
<protein>
    <submittedName>
        <fullName evidence="1">Uncharacterized protein</fullName>
    </submittedName>
</protein>